<dbReference type="Pfam" id="PF13413">
    <property type="entry name" value="HTH_25"/>
    <property type="match status" value="1"/>
</dbReference>
<dbReference type="eggNOG" id="ENOG5030I2X">
    <property type="taxonomic scope" value="Bacteria"/>
</dbReference>
<name>A3PDI7_PROM0</name>
<dbReference type="OrthoDB" id="540768at2"/>
<keyword evidence="4" id="KW-1185">Reference proteome</keyword>
<dbReference type="Proteomes" id="UP000001430">
    <property type="component" value="Chromosome"/>
</dbReference>
<dbReference type="Gene3D" id="1.10.260.40">
    <property type="entry name" value="lambda repressor-like DNA-binding domains"/>
    <property type="match status" value="1"/>
</dbReference>
<dbReference type="EMBL" id="CP000576">
    <property type="protein sequence ID" value="ABO17812.1"/>
    <property type="molecule type" value="Genomic_DNA"/>
</dbReference>
<evidence type="ECO:0000256" key="1">
    <source>
        <dbReference type="SAM" id="Phobius"/>
    </source>
</evidence>
<feature type="domain" description="HTH cro/C1-type" evidence="2">
    <location>
        <begin position="35"/>
        <end position="95"/>
    </location>
</feature>
<sequence length="164" mass="19264">MNILKNLFLSKKKSEKNKDSSPGLVDKYIEIAELVKEARIQQNLTVKELSCISKIPESVINSIENNNKNIMPKYPFMRSILIKLEECLGLKKNTLLKLTVRERKILKKGENDFLLRKFDLINTWQGSLLYFFILVLTIFLLKRYFVFNVNVIEIQNIENQIINK</sequence>
<reference evidence="3 4" key="1">
    <citation type="journal article" date="2007" name="PLoS Genet.">
        <title>Patterns and implications of gene gain and loss in the evolution of Prochlorococcus.</title>
        <authorList>
            <person name="Kettler G.C."/>
            <person name="Martiny A.C."/>
            <person name="Huang K."/>
            <person name="Zucker J."/>
            <person name="Coleman M.L."/>
            <person name="Rodrigue S."/>
            <person name="Chen F."/>
            <person name="Lapidus A."/>
            <person name="Ferriera S."/>
            <person name="Johnson J."/>
            <person name="Steglich C."/>
            <person name="Church G.M."/>
            <person name="Richardson P."/>
            <person name="Chisholm S.W."/>
        </authorList>
    </citation>
    <scope>NUCLEOTIDE SEQUENCE [LARGE SCALE GENOMIC DNA]</scope>
    <source>
        <strain evidence="3 4">MIT 9301</strain>
    </source>
</reference>
<dbReference type="RefSeq" id="WP_011863140.1">
    <property type="nucleotide sequence ID" value="NC_009091.1"/>
</dbReference>
<evidence type="ECO:0000313" key="3">
    <source>
        <dbReference type="EMBL" id="ABO17812.1"/>
    </source>
</evidence>
<evidence type="ECO:0000313" key="4">
    <source>
        <dbReference type="Proteomes" id="UP000001430"/>
    </source>
</evidence>
<dbReference type="InterPro" id="IPR001387">
    <property type="entry name" value="Cro/C1-type_HTH"/>
</dbReference>
<dbReference type="GO" id="GO:0003677">
    <property type="term" value="F:DNA binding"/>
    <property type="evidence" value="ECO:0007669"/>
    <property type="project" value="InterPro"/>
</dbReference>
<gene>
    <name evidence="3" type="ordered locus">P9301_11891</name>
</gene>
<organism evidence="3 4">
    <name type="scientific">Prochlorococcus marinus (strain MIT 9301)</name>
    <dbReference type="NCBI Taxonomy" id="167546"/>
    <lineage>
        <taxon>Bacteria</taxon>
        <taxon>Bacillati</taxon>
        <taxon>Cyanobacteriota</taxon>
        <taxon>Cyanophyceae</taxon>
        <taxon>Synechococcales</taxon>
        <taxon>Prochlorococcaceae</taxon>
        <taxon>Prochlorococcus</taxon>
    </lineage>
</organism>
<feature type="transmembrane region" description="Helical" evidence="1">
    <location>
        <begin position="123"/>
        <end position="141"/>
    </location>
</feature>
<proteinExistence type="predicted"/>
<keyword evidence="1" id="KW-0812">Transmembrane</keyword>
<dbReference type="STRING" id="167546.P9301_11891"/>
<dbReference type="InterPro" id="IPR010982">
    <property type="entry name" value="Lambda_DNA-bd_dom_sf"/>
</dbReference>
<evidence type="ECO:0000259" key="2">
    <source>
        <dbReference type="PROSITE" id="PS50943"/>
    </source>
</evidence>
<dbReference type="CDD" id="cd00093">
    <property type="entry name" value="HTH_XRE"/>
    <property type="match status" value="1"/>
</dbReference>
<dbReference type="HOGENOM" id="CLU_1617529_0_0_3"/>
<dbReference type="PROSITE" id="PS50943">
    <property type="entry name" value="HTH_CROC1"/>
    <property type="match status" value="1"/>
</dbReference>
<dbReference type="KEGG" id="pmg:P9301_11891"/>
<dbReference type="SUPFAM" id="SSF47413">
    <property type="entry name" value="lambda repressor-like DNA-binding domains"/>
    <property type="match status" value="1"/>
</dbReference>
<protein>
    <submittedName>
        <fullName evidence="3">Possible Helix-turn-helix</fullName>
    </submittedName>
</protein>
<keyword evidence="1" id="KW-1133">Transmembrane helix</keyword>
<keyword evidence="1" id="KW-0472">Membrane</keyword>
<accession>A3PDI7</accession>
<dbReference type="AlphaFoldDB" id="A3PDI7"/>